<comment type="subcellular location">
    <subcellularLocation>
        <location evidence="1">Cytoplasm</location>
        <location evidence="1">Cytoskeleton</location>
        <location evidence="1">Microtubule organizing center</location>
    </subcellularLocation>
</comment>
<feature type="region of interest" description="Disordered" evidence="4">
    <location>
        <begin position="297"/>
        <end position="341"/>
    </location>
</feature>
<feature type="compositionally biased region" description="Basic and acidic residues" evidence="4">
    <location>
        <begin position="646"/>
        <end position="655"/>
    </location>
</feature>
<dbReference type="EMBL" id="JAPUFD010000013">
    <property type="protein sequence ID" value="MDI1491100.1"/>
    <property type="molecule type" value="Genomic_DNA"/>
</dbReference>
<evidence type="ECO:0000256" key="1">
    <source>
        <dbReference type="ARBA" id="ARBA00004267"/>
    </source>
</evidence>
<feature type="region of interest" description="Disordered" evidence="4">
    <location>
        <begin position="441"/>
        <end position="472"/>
    </location>
</feature>
<dbReference type="GO" id="GO:0005815">
    <property type="term" value="C:microtubule organizing center"/>
    <property type="evidence" value="ECO:0007669"/>
    <property type="project" value="UniProtKB-SubCell"/>
</dbReference>
<feature type="domain" description="PPC89 centrosome localisation" evidence="6">
    <location>
        <begin position="481"/>
        <end position="547"/>
    </location>
</feature>
<feature type="compositionally biased region" description="Basic and acidic residues" evidence="4">
    <location>
        <begin position="698"/>
        <end position="715"/>
    </location>
</feature>
<protein>
    <recommendedName>
        <fullName evidence="9">Cep57 centrosome microtubule-binding domain-containing protein</fullName>
    </recommendedName>
</protein>
<feature type="region of interest" description="Disordered" evidence="4">
    <location>
        <begin position="369"/>
        <end position="392"/>
    </location>
</feature>
<dbReference type="AlphaFoldDB" id="A0AA43TYL4"/>
<reference evidence="7" key="1">
    <citation type="journal article" date="2023" name="Genome Biol. Evol.">
        <title>First Whole Genome Sequence and Flow Cytometry Genome Size Data for the Lichen-Forming Fungus Ramalina farinacea (Ascomycota).</title>
        <authorList>
            <person name="Llewellyn T."/>
            <person name="Mian S."/>
            <person name="Hill R."/>
            <person name="Leitch I.J."/>
            <person name="Gaya E."/>
        </authorList>
    </citation>
    <scope>NUCLEOTIDE SEQUENCE</scope>
    <source>
        <strain evidence="7">LIQ254RAFAR</strain>
    </source>
</reference>
<comment type="caution">
    <text evidence="7">The sequence shown here is derived from an EMBL/GenBank/DDBJ whole genome shotgun (WGS) entry which is preliminary data.</text>
</comment>
<feature type="compositionally biased region" description="Polar residues" evidence="4">
    <location>
        <begin position="94"/>
        <end position="104"/>
    </location>
</feature>
<evidence type="ECO:0000259" key="6">
    <source>
        <dbReference type="Pfam" id="PF14197"/>
    </source>
</evidence>
<evidence type="ECO:0000256" key="4">
    <source>
        <dbReference type="SAM" id="MobiDB-lite"/>
    </source>
</evidence>
<keyword evidence="8" id="KW-1185">Reference proteome</keyword>
<feature type="compositionally biased region" description="Low complexity" evidence="4">
    <location>
        <begin position="22"/>
        <end position="37"/>
    </location>
</feature>
<dbReference type="InterPro" id="IPR025925">
    <property type="entry name" value="PPC89_CLD"/>
</dbReference>
<feature type="region of interest" description="Disordered" evidence="4">
    <location>
        <begin position="970"/>
        <end position="992"/>
    </location>
</feature>
<evidence type="ECO:0000256" key="3">
    <source>
        <dbReference type="ARBA" id="ARBA00023212"/>
    </source>
</evidence>
<feature type="compositionally biased region" description="Polar residues" evidence="4">
    <location>
        <begin position="753"/>
        <end position="762"/>
    </location>
</feature>
<feature type="compositionally biased region" description="Polar residues" evidence="4">
    <location>
        <begin position="1"/>
        <end position="10"/>
    </location>
</feature>
<feature type="compositionally biased region" description="Basic and acidic residues" evidence="4">
    <location>
        <begin position="662"/>
        <end position="685"/>
    </location>
</feature>
<evidence type="ECO:0000313" key="8">
    <source>
        <dbReference type="Proteomes" id="UP001161017"/>
    </source>
</evidence>
<dbReference type="Pfam" id="PF14197">
    <property type="entry name" value="Cep57_CLD_2"/>
    <property type="match status" value="1"/>
</dbReference>
<dbReference type="Pfam" id="PF06657">
    <property type="entry name" value="Cep57_MT_bd"/>
    <property type="match status" value="1"/>
</dbReference>
<feature type="compositionally biased region" description="Polar residues" evidence="4">
    <location>
        <begin position="118"/>
        <end position="133"/>
    </location>
</feature>
<dbReference type="PANTHER" id="PTHR19336:SF9">
    <property type="entry name" value="SPINDLE POLE BODY PROTEIN PPC89"/>
    <property type="match status" value="1"/>
</dbReference>
<keyword evidence="2" id="KW-0963">Cytoplasm</keyword>
<dbReference type="InterPro" id="IPR051756">
    <property type="entry name" value="Centrosomal_MT-associated"/>
</dbReference>
<feature type="region of interest" description="Disordered" evidence="4">
    <location>
        <begin position="148"/>
        <end position="218"/>
    </location>
</feature>
<dbReference type="PANTHER" id="PTHR19336">
    <property type="entry name" value="UNCHARACTERIZED DUF1167"/>
    <property type="match status" value="1"/>
</dbReference>
<evidence type="ECO:0000259" key="5">
    <source>
        <dbReference type="Pfam" id="PF06657"/>
    </source>
</evidence>
<feature type="compositionally biased region" description="Polar residues" evidence="4">
    <location>
        <begin position="158"/>
        <end position="193"/>
    </location>
</feature>
<gene>
    <name evidence="7" type="ORF">OHK93_002306</name>
</gene>
<feature type="compositionally biased region" description="Polar residues" evidence="4">
    <location>
        <begin position="590"/>
        <end position="606"/>
    </location>
</feature>
<evidence type="ECO:0000313" key="7">
    <source>
        <dbReference type="EMBL" id="MDI1491100.1"/>
    </source>
</evidence>
<dbReference type="GO" id="GO:0008017">
    <property type="term" value="F:microtubule binding"/>
    <property type="evidence" value="ECO:0007669"/>
    <property type="project" value="InterPro"/>
</dbReference>
<dbReference type="Proteomes" id="UP001161017">
    <property type="component" value="Unassembled WGS sequence"/>
</dbReference>
<dbReference type="InterPro" id="IPR024957">
    <property type="entry name" value="Cep57_MT-bd_dom"/>
</dbReference>
<feature type="region of interest" description="Disordered" evidence="4">
    <location>
        <begin position="1"/>
        <end position="133"/>
    </location>
</feature>
<feature type="domain" description="Cep57 centrosome microtubule-binding" evidence="5">
    <location>
        <begin position="863"/>
        <end position="939"/>
    </location>
</feature>
<evidence type="ECO:0000256" key="2">
    <source>
        <dbReference type="ARBA" id="ARBA00022490"/>
    </source>
</evidence>
<feature type="compositionally biased region" description="Low complexity" evidence="4">
    <location>
        <begin position="323"/>
        <end position="335"/>
    </location>
</feature>
<feature type="compositionally biased region" description="Basic and acidic residues" evidence="4">
    <location>
        <begin position="983"/>
        <end position="992"/>
    </location>
</feature>
<organism evidence="7 8">
    <name type="scientific">Ramalina farinacea</name>
    <dbReference type="NCBI Taxonomy" id="258253"/>
    <lineage>
        <taxon>Eukaryota</taxon>
        <taxon>Fungi</taxon>
        <taxon>Dikarya</taxon>
        <taxon>Ascomycota</taxon>
        <taxon>Pezizomycotina</taxon>
        <taxon>Lecanoromycetes</taxon>
        <taxon>OSLEUM clade</taxon>
        <taxon>Lecanoromycetidae</taxon>
        <taxon>Lecanorales</taxon>
        <taxon>Lecanorineae</taxon>
        <taxon>Ramalinaceae</taxon>
        <taxon>Ramalina</taxon>
    </lineage>
</organism>
<keyword evidence="3" id="KW-0206">Cytoskeleton</keyword>
<feature type="compositionally biased region" description="Polar residues" evidence="4">
    <location>
        <begin position="636"/>
        <end position="645"/>
    </location>
</feature>
<feature type="compositionally biased region" description="Basic and acidic residues" evidence="4">
    <location>
        <begin position="304"/>
        <end position="313"/>
    </location>
</feature>
<sequence length="1009" mass="112666">MASSHPQSRAQLLREMNKSRKSSTSSHQPQSPPASLSDFDPSQDAFMSTQQLDPPATKLPELRASAEKYRRPSPPEPDYVIDTSAYERAFPDFTQGSMSSNGSISIELGRGTKKATRGTISKLSQSKDYSSNADIDFDKESLDIQALSNDGDAVTVTPPFNSRPQKGRNMSSQPDGKSSNQPRKASNLRNQVKPSPPAKTLDYGSGDSRKSSDGTRGTLAAMHARVRDENDVSLISTERPATVDTTTIRNTRFGNGKQSDKEPIHALPSRFLSTSLFEPPLESDSDPVLNVHQIAQRTNQQHEQQSHHQDHPQNHQRGHQRDSQNQQQTHQQNHQQNRRRLSIENVPNMSEILSGVFEDGTPVFSRNIRARSARNTSDQGGRKVSQRSAVSEVDVPDDEQAIYLSLQLLQDKVSVLERSNAEAEYSVKELEQKNRELEAERIGGRRASHRSDSAIGMTDSDGGEDVAGASGRKSAIQRNRLEDSLRVLQAQADAASRKAATAETILRNITHERDSAVSQLSVAYVTVEQLKIDHEATKDENDRLRAQIQQLTETRGTDRPEMPSALVPPTTDAEPERRPKATPVEKGQPASLNKSNAAQQQLQVPKTRQPHKEEYPYDPLFDLSRKPDEGPLKPSRSISQSGSYENRQDGRRAEHQNPLQNELREPAWRQTEGKKPEEGETRNSAEDMTYLSFVDSGEIARLRKTLEQERRDQHQRNIHRGSSALSASKATKDEVETAQIDADTRASRRSSVRDTAQNSAPSLKQDLPAPAQESTGEQKRQHQENSVFSTRNRRTNPENMTSAFIVPDITIRDPSAAVAEKEYAQPANNDRHHTKTIKQTTRIPKPIPVSQQMPEVNSEDDEPTMRPSQPPALALATVIKGLENEIAHLKTRLTKYQQVYNSHNPALSRRKRKAVYEKIDTLLHAIDTKSDQLYSLYDVLEGQKQSGHEMTQDYVDETLQSIGLDVTGLSLKDNDQGQTTTTRTKDRLPWDLGHEAAAHEDLPWDGIDV</sequence>
<name>A0AA43TYL4_9LECA</name>
<feature type="compositionally biased region" description="Polar residues" evidence="4">
    <location>
        <begin position="243"/>
        <end position="257"/>
    </location>
</feature>
<proteinExistence type="predicted"/>
<accession>A0AA43TYL4</accession>
<feature type="compositionally biased region" description="Basic and acidic residues" evidence="4">
    <location>
        <begin position="60"/>
        <end position="70"/>
    </location>
</feature>
<evidence type="ECO:0008006" key="9">
    <source>
        <dbReference type="Google" id="ProtNLM"/>
    </source>
</evidence>
<feature type="region of interest" description="Disordered" evidence="4">
    <location>
        <begin position="242"/>
        <end position="264"/>
    </location>
</feature>
<feature type="region of interest" description="Disordered" evidence="4">
    <location>
        <begin position="551"/>
        <end position="807"/>
    </location>
</feature>